<evidence type="ECO:0000313" key="2">
    <source>
        <dbReference type="EMBL" id="KAH9322622.1"/>
    </source>
</evidence>
<dbReference type="EMBL" id="JAHRHJ020000003">
    <property type="protein sequence ID" value="KAH9322622.1"/>
    <property type="molecule type" value="Genomic_DNA"/>
</dbReference>
<sequence length="56" mass="6738">IQLEEAKKTKEEVRIRFKKKEEDCKKPESEIVTLRKELEKKNTQLKSSLKFEKSTE</sequence>
<feature type="non-terminal residue" evidence="2">
    <location>
        <position position="56"/>
    </location>
</feature>
<gene>
    <name evidence="2" type="ORF">KI387_017261</name>
</gene>
<name>A0AA38GIB2_TAXCH</name>
<protein>
    <submittedName>
        <fullName evidence="2">Uncharacterized protein</fullName>
    </submittedName>
</protein>
<organism evidence="2 3">
    <name type="scientific">Taxus chinensis</name>
    <name type="common">Chinese yew</name>
    <name type="synonym">Taxus wallichiana var. chinensis</name>
    <dbReference type="NCBI Taxonomy" id="29808"/>
    <lineage>
        <taxon>Eukaryota</taxon>
        <taxon>Viridiplantae</taxon>
        <taxon>Streptophyta</taxon>
        <taxon>Embryophyta</taxon>
        <taxon>Tracheophyta</taxon>
        <taxon>Spermatophyta</taxon>
        <taxon>Pinopsida</taxon>
        <taxon>Pinidae</taxon>
        <taxon>Conifers II</taxon>
        <taxon>Cupressales</taxon>
        <taxon>Taxaceae</taxon>
        <taxon>Taxus</taxon>
    </lineage>
</organism>
<comment type="caution">
    <text evidence="2">The sequence shown here is derived from an EMBL/GenBank/DDBJ whole genome shotgun (WGS) entry which is preliminary data.</text>
</comment>
<evidence type="ECO:0000256" key="1">
    <source>
        <dbReference type="SAM" id="Coils"/>
    </source>
</evidence>
<feature type="non-terminal residue" evidence="2">
    <location>
        <position position="1"/>
    </location>
</feature>
<keyword evidence="1" id="KW-0175">Coiled coil</keyword>
<reference evidence="2 3" key="1">
    <citation type="journal article" date="2021" name="Nat. Plants">
        <title>The Taxus genome provides insights into paclitaxel biosynthesis.</title>
        <authorList>
            <person name="Xiong X."/>
            <person name="Gou J."/>
            <person name="Liao Q."/>
            <person name="Li Y."/>
            <person name="Zhou Q."/>
            <person name="Bi G."/>
            <person name="Li C."/>
            <person name="Du R."/>
            <person name="Wang X."/>
            <person name="Sun T."/>
            <person name="Guo L."/>
            <person name="Liang H."/>
            <person name="Lu P."/>
            <person name="Wu Y."/>
            <person name="Zhang Z."/>
            <person name="Ro D.K."/>
            <person name="Shang Y."/>
            <person name="Huang S."/>
            <person name="Yan J."/>
        </authorList>
    </citation>
    <scope>NUCLEOTIDE SEQUENCE [LARGE SCALE GENOMIC DNA]</scope>
    <source>
        <strain evidence="2">Ta-2019</strain>
    </source>
</reference>
<keyword evidence="3" id="KW-1185">Reference proteome</keyword>
<dbReference type="AlphaFoldDB" id="A0AA38GIB2"/>
<dbReference type="Proteomes" id="UP000824469">
    <property type="component" value="Unassembled WGS sequence"/>
</dbReference>
<evidence type="ECO:0000313" key="3">
    <source>
        <dbReference type="Proteomes" id="UP000824469"/>
    </source>
</evidence>
<feature type="coiled-coil region" evidence="1">
    <location>
        <begin position="3"/>
        <end position="55"/>
    </location>
</feature>
<accession>A0AA38GIB2</accession>
<proteinExistence type="predicted"/>